<dbReference type="RefSeq" id="WP_281812444.1">
    <property type="nucleotide sequence ID" value="NZ_BRLB01000001.1"/>
</dbReference>
<name>A0A9W5Y7J0_9FIRM</name>
<accession>A0A9W5Y7J0</accession>
<proteinExistence type="predicted"/>
<reference evidence="1" key="1">
    <citation type="submission" date="2022-06" db="EMBL/GenBank/DDBJ databases">
        <title>Vallitalea longa sp. nov., an anaerobic bacterium isolated from marine sediment.</title>
        <authorList>
            <person name="Hirano S."/>
            <person name="Terahara T."/>
            <person name="Mori K."/>
            <person name="Hamada M."/>
            <person name="Matsumoto R."/>
            <person name="Kobayashi T."/>
        </authorList>
    </citation>
    <scope>NUCLEOTIDE SEQUENCE</scope>
    <source>
        <strain evidence="1">SH18-1</strain>
    </source>
</reference>
<dbReference type="AlphaFoldDB" id="A0A9W5Y7J0"/>
<dbReference type="Proteomes" id="UP001144256">
    <property type="component" value="Unassembled WGS sequence"/>
</dbReference>
<evidence type="ECO:0000313" key="1">
    <source>
        <dbReference type="EMBL" id="GKX28300.1"/>
    </source>
</evidence>
<evidence type="ECO:0000313" key="2">
    <source>
        <dbReference type="Proteomes" id="UP001144256"/>
    </source>
</evidence>
<protein>
    <submittedName>
        <fullName evidence="1">Uncharacterized protein</fullName>
    </submittedName>
</protein>
<sequence length="96" mass="11535">MIETYSSLFNVLIQEIVDDRLKNSLTNNIDIQKEKSFQPNFEEDFRTVFERLEEKDKKAIDDYLCMNNAINSIIFCDMYRYGFYDCIKLLKELKVL</sequence>
<dbReference type="EMBL" id="BRLB01000001">
    <property type="protein sequence ID" value="GKX28300.1"/>
    <property type="molecule type" value="Genomic_DNA"/>
</dbReference>
<comment type="caution">
    <text evidence="1">The sequence shown here is derived from an EMBL/GenBank/DDBJ whole genome shotgun (WGS) entry which is preliminary data.</text>
</comment>
<organism evidence="1 2">
    <name type="scientific">Vallitalea longa</name>
    <dbReference type="NCBI Taxonomy" id="2936439"/>
    <lineage>
        <taxon>Bacteria</taxon>
        <taxon>Bacillati</taxon>
        <taxon>Bacillota</taxon>
        <taxon>Clostridia</taxon>
        <taxon>Lachnospirales</taxon>
        <taxon>Vallitaleaceae</taxon>
        <taxon>Vallitalea</taxon>
    </lineage>
</organism>
<keyword evidence="2" id="KW-1185">Reference proteome</keyword>
<gene>
    <name evidence="1" type="ORF">SH1V18_07800</name>
</gene>